<dbReference type="AlphaFoldDB" id="A0AA39W4E5"/>
<evidence type="ECO:0000313" key="5">
    <source>
        <dbReference type="Proteomes" id="UP001175000"/>
    </source>
</evidence>
<proteinExistence type="predicted"/>
<reference evidence="4" key="1">
    <citation type="submission" date="2023-06" db="EMBL/GenBank/DDBJ databases">
        <title>Genome-scale phylogeny and comparative genomics of the fungal order Sordariales.</title>
        <authorList>
            <consortium name="Lawrence Berkeley National Laboratory"/>
            <person name="Hensen N."/>
            <person name="Bonometti L."/>
            <person name="Westerberg I."/>
            <person name="Brannstrom I.O."/>
            <person name="Guillou S."/>
            <person name="Cros-Aarteil S."/>
            <person name="Calhoun S."/>
            <person name="Haridas S."/>
            <person name="Kuo A."/>
            <person name="Mondo S."/>
            <person name="Pangilinan J."/>
            <person name="Riley R."/>
            <person name="Labutti K."/>
            <person name="Andreopoulos B."/>
            <person name="Lipzen A."/>
            <person name="Chen C."/>
            <person name="Yanf M."/>
            <person name="Daum C."/>
            <person name="Ng V."/>
            <person name="Clum A."/>
            <person name="Steindorff A."/>
            <person name="Ohm R."/>
            <person name="Martin F."/>
            <person name="Silar P."/>
            <person name="Natvig D."/>
            <person name="Lalanne C."/>
            <person name="Gautier V."/>
            <person name="Ament-Velasquez S.L."/>
            <person name="Kruys A."/>
            <person name="Hutchinson M.I."/>
            <person name="Powell A.J."/>
            <person name="Barry K."/>
            <person name="Miller A.N."/>
            <person name="Grigoriev I.V."/>
            <person name="Debuchy R."/>
            <person name="Gladieux P."/>
            <person name="Thoren M.H."/>
            <person name="Johannesson H."/>
        </authorList>
    </citation>
    <scope>NUCLEOTIDE SEQUENCE</scope>
    <source>
        <strain evidence="4">CBS 606.72</strain>
    </source>
</reference>
<keyword evidence="5" id="KW-1185">Reference proteome</keyword>
<feature type="chain" id="PRO_5041466623" evidence="3">
    <location>
        <begin position="24"/>
        <end position="189"/>
    </location>
</feature>
<evidence type="ECO:0000256" key="2">
    <source>
        <dbReference type="SAM" id="Phobius"/>
    </source>
</evidence>
<keyword evidence="2" id="KW-1133">Transmembrane helix</keyword>
<feature type="signal peptide" evidence="3">
    <location>
        <begin position="1"/>
        <end position="23"/>
    </location>
</feature>
<feature type="region of interest" description="Disordered" evidence="1">
    <location>
        <begin position="141"/>
        <end position="161"/>
    </location>
</feature>
<keyword evidence="2" id="KW-0812">Transmembrane</keyword>
<evidence type="ECO:0000313" key="4">
    <source>
        <dbReference type="EMBL" id="KAK0611409.1"/>
    </source>
</evidence>
<accession>A0AA39W4E5</accession>
<evidence type="ECO:0000256" key="3">
    <source>
        <dbReference type="SAM" id="SignalP"/>
    </source>
</evidence>
<protein>
    <submittedName>
        <fullName evidence="4">Uncharacterized protein</fullName>
    </submittedName>
</protein>
<feature type="transmembrane region" description="Helical" evidence="2">
    <location>
        <begin position="169"/>
        <end position="188"/>
    </location>
</feature>
<sequence length="189" mass="18970">MHHFLNPFSVVLLGLGALCHAQASTTTSATSTGALTTSPPQTTERYFLNDCPDATGAGFALCALSKSDDIWISDGPCQGAATKGDDDLFSSCYCRMMVEWGPCYETVCPQNVMARYSSSVSKNDCPASVWATITAEAGNGGGGGSGAAPTGSAGSGAGGGSKPNSAPGFAAPAMLSLLAFSAGVFAAIY</sequence>
<comment type="caution">
    <text evidence="4">The sequence shown here is derived from an EMBL/GenBank/DDBJ whole genome shotgun (WGS) entry which is preliminary data.</text>
</comment>
<gene>
    <name evidence="4" type="ORF">B0T14DRAFT_500513</name>
</gene>
<name>A0AA39W4E5_9PEZI</name>
<keyword evidence="3" id="KW-0732">Signal</keyword>
<evidence type="ECO:0000256" key="1">
    <source>
        <dbReference type="SAM" id="MobiDB-lite"/>
    </source>
</evidence>
<keyword evidence="2" id="KW-0472">Membrane</keyword>
<organism evidence="4 5">
    <name type="scientific">Immersiella caudata</name>
    <dbReference type="NCBI Taxonomy" id="314043"/>
    <lineage>
        <taxon>Eukaryota</taxon>
        <taxon>Fungi</taxon>
        <taxon>Dikarya</taxon>
        <taxon>Ascomycota</taxon>
        <taxon>Pezizomycotina</taxon>
        <taxon>Sordariomycetes</taxon>
        <taxon>Sordariomycetidae</taxon>
        <taxon>Sordariales</taxon>
        <taxon>Lasiosphaeriaceae</taxon>
        <taxon>Immersiella</taxon>
    </lineage>
</organism>
<dbReference type="Proteomes" id="UP001175000">
    <property type="component" value="Unassembled WGS sequence"/>
</dbReference>
<dbReference type="EMBL" id="JAULSU010000007">
    <property type="protein sequence ID" value="KAK0611409.1"/>
    <property type="molecule type" value="Genomic_DNA"/>
</dbReference>